<keyword evidence="2" id="KW-1185">Reference proteome</keyword>
<comment type="caution">
    <text evidence="1">The sequence shown here is derived from an EMBL/GenBank/DDBJ whole genome shotgun (WGS) entry which is preliminary data.</text>
</comment>
<name>A0A5B7GLF0_PORTR</name>
<reference evidence="1 2" key="1">
    <citation type="submission" date="2019-05" db="EMBL/GenBank/DDBJ databases">
        <title>Another draft genome of Portunus trituberculatus and its Hox gene families provides insights of decapod evolution.</title>
        <authorList>
            <person name="Jeong J.-H."/>
            <person name="Song I."/>
            <person name="Kim S."/>
            <person name="Choi T."/>
            <person name="Kim D."/>
            <person name="Ryu S."/>
            <person name="Kim W."/>
        </authorList>
    </citation>
    <scope>NUCLEOTIDE SEQUENCE [LARGE SCALE GENOMIC DNA]</scope>
    <source>
        <tissue evidence="1">Muscle</tissue>
    </source>
</reference>
<organism evidence="1 2">
    <name type="scientific">Portunus trituberculatus</name>
    <name type="common">Swimming crab</name>
    <name type="synonym">Neptunus trituberculatus</name>
    <dbReference type="NCBI Taxonomy" id="210409"/>
    <lineage>
        <taxon>Eukaryota</taxon>
        <taxon>Metazoa</taxon>
        <taxon>Ecdysozoa</taxon>
        <taxon>Arthropoda</taxon>
        <taxon>Crustacea</taxon>
        <taxon>Multicrustacea</taxon>
        <taxon>Malacostraca</taxon>
        <taxon>Eumalacostraca</taxon>
        <taxon>Eucarida</taxon>
        <taxon>Decapoda</taxon>
        <taxon>Pleocyemata</taxon>
        <taxon>Brachyura</taxon>
        <taxon>Eubrachyura</taxon>
        <taxon>Portunoidea</taxon>
        <taxon>Portunidae</taxon>
        <taxon>Portuninae</taxon>
        <taxon>Portunus</taxon>
    </lineage>
</organism>
<gene>
    <name evidence="1" type="ORF">E2C01_052390</name>
</gene>
<evidence type="ECO:0000313" key="2">
    <source>
        <dbReference type="Proteomes" id="UP000324222"/>
    </source>
</evidence>
<dbReference type="AlphaFoldDB" id="A0A5B7GLF0"/>
<protein>
    <submittedName>
        <fullName evidence="1">Uncharacterized protein</fullName>
    </submittedName>
</protein>
<dbReference type="EMBL" id="VSRR010015628">
    <property type="protein sequence ID" value="MPC58386.1"/>
    <property type="molecule type" value="Genomic_DNA"/>
</dbReference>
<sequence>MVEKKYYHGSHFSSAVKDKEERLPMVKMSCYCGGMAVRSSGSEGVEVSGAVPLGTRLTLVVSAYSRDLPLDLHLAKCEARDEEGRVVVLLKDGCSVSQVLEDFREVVEAAGEPGVRRVSQYAKLRVFNTRAAPQNITLLCFLKVNTLTVFL</sequence>
<dbReference type="OrthoDB" id="6363595at2759"/>
<accession>A0A5B7GLF0</accession>
<evidence type="ECO:0000313" key="1">
    <source>
        <dbReference type="EMBL" id="MPC58386.1"/>
    </source>
</evidence>
<proteinExistence type="predicted"/>
<dbReference type="Proteomes" id="UP000324222">
    <property type="component" value="Unassembled WGS sequence"/>
</dbReference>